<comment type="cofactor">
    <cofactor evidence="1">
        <name>thiamine diphosphate</name>
        <dbReference type="ChEBI" id="CHEBI:58937"/>
    </cofactor>
</comment>
<evidence type="ECO:0000259" key="4">
    <source>
        <dbReference type="Pfam" id="PF00456"/>
    </source>
</evidence>
<dbReference type="CDD" id="cd02012">
    <property type="entry name" value="TPP_TK"/>
    <property type="match status" value="1"/>
</dbReference>
<reference evidence="5 6" key="1">
    <citation type="submission" date="2024-04" db="EMBL/GenBank/DDBJ databases">
        <title>Defined microbial consortia suppress multidrug-resistant proinflammatory Enterobacteriaceae via ecological control.</title>
        <authorList>
            <person name="Furuichi M."/>
            <person name="Kawaguchi T."/>
            <person name="Pust M."/>
            <person name="Yasuma K."/>
            <person name="Plichta D."/>
            <person name="Hasegawa N."/>
            <person name="Ohya T."/>
            <person name="Bhattarai S."/>
            <person name="Sasajima S."/>
            <person name="Aoto Y."/>
            <person name="Tuganbaev T."/>
            <person name="Yaginuma M."/>
            <person name="Ueda M."/>
            <person name="Okahashi N."/>
            <person name="Amafuji K."/>
            <person name="Kiridooshi Y."/>
            <person name="Sugita K."/>
            <person name="Strazar M."/>
            <person name="Skelly A."/>
            <person name="Suda W."/>
            <person name="Hattori M."/>
            <person name="Nakamoto N."/>
            <person name="Caballero S."/>
            <person name="Norman J."/>
            <person name="Olle B."/>
            <person name="Tanoue T."/>
            <person name="Arita M."/>
            <person name="Bucci V."/>
            <person name="Atarashi K."/>
            <person name="Xavier R."/>
            <person name="Honda K."/>
        </authorList>
    </citation>
    <scope>NUCLEOTIDE SEQUENCE [LARGE SCALE GENOMIC DNA]</scope>
    <source>
        <strain evidence="6">k34-0107-D12</strain>
    </source>
</reference>
<evidence type="ECO:0000256" key="1">
    <source>
        <dbReference type="ARBA" id="ARBA00001964"/>
    </source>
</evidence>
<gene>
    <name evidence="5" type="ORF">K340107D12_47120</name>
</gene>
<evidence type="ECO:0000313" key="6">
    <source>
        <dbReference type="Proteomes" id="UP001600941"/>
    </source>
</evidence>
<accession>A0ABQ0BZC0</accession>
<dbReference type="EMBL" id="BAABZQ010000001">
    <property type="protein sequence ID" value="GAA6501896.1"/>
    <property type="molecule type" value="Genomic_DNA"/>
</dbReference>
<feature type="domain" description="Transketolase N-terminal" evidence="4">
    <location>
        <begin position="30"/>
        <end position="267"/>
    </location>
</feature>
<keyword evidence="6" id="KW-1185">Reference proteome</keyword>
<dbReference type="Pfam" id="PF00456">
    <property type="entry name" value="Transketolase_N"/>
    <property type="match status" value="1"/>
</dbReference>
<comment type="similarity">
    <text evidence="2">Belongs to the transketolase family.</text>
</comment>
<evidence type="ECO:0000256" key="3">
    <source>
        <dbReference type="ARBA" id="ARBA00023052"/>
    </source>
</evidence>
<dbReference type="PANTHER" id="PTHR47514:SF1">
    <property type="entry name" value="TRANSKETOLASE N-TERMINAL SECTION-RELATED"/>
    <property type="match status" value="1"/>
</dbReference>
<dbReference type="InterPro" id="IPR029061">
    <property type="entry name" value="THDP-binding"/>
</dbReference>
<dbReference type="Gene3D" id="3.40.50.970">
    <property type="match status" value="1"/>
</dbReference>
<protein>
    <submittedName>
        <fullName evidence="5">Transketolase</fullName>
    </submittedName>
</protein>
<dbReference type="Proteomes" id="UP001600941">
    <property type="component" value="Unassembled WGS sequence"/>
</dbReference>
<dbReference type="RefSeq" id="WP_227209790.1">
    <property type="nucleotide sequence ID" value="NZ_BAABZQ010000001.1"/>
</dbReference>
<organism evidence="5 6">
    <name type="scientific">Blautia parvula</name>
    <dbReference type="NCBI Taxonomy" id="2877527"/>
    <lineage>
        <taxon>Bacteria</taxon>
        <taxon>Bacillati</taxon>
        <taxon>Bacillota</taxon>
        <taxon>Clostridia</taxon>
        <taxon>Lachnospirales</taxon>
        <taxon>Lachnospiraceae</taxon>
        <taxon>Blautia</taxon>
    </lineage>
</organism>
<evidence type="ECO:0000256" key="2">
    <source>
        <dbReference type="ARBA" id="ARBA00007131"/>
    </source>
</evidence>
<comment type="caution">
    <text evidence="5">The sequence shown here is derived from an EMBL/GenBank/DDBJ whole genome shotgun (WGS) entry which is preliminary data.</text>
</comment>
<proteinExistence type="inferred from homology"/>
<evidence type="ECO:0000313" key="5">
    <source>
        <dbReference type="EMBL" id="GAA6501896.1"/>
    </source>
</evidence>
<dbReference type="PANTHER" id="PTHR47514">
    <property type="entry name" value="TRANSKETOLASE N-TERMINAL SECTION-RELATED"/>
    <property type="match status" value="1"/>
</dbReference>
<name>A0ABQ0BZC0_9FIRM</name>
<dbReference type="InterPro" id="IPR005474">
    <property type="entry name" value="Transketolase_N"/>
</dbReference>
<keyword evidence="3" id="KW-0786">Thiamine pyrophosphate</keyword>
<dbReference type="SUPFAM" id="SSF52518">
    <property type="entry name" value="Thiamin diphosphate-binding fold (THDP-binding)"/>
    <property type="match status" value="1"/>
</dbReference>
<sequence>MSKARDIADLQEKARLVRKGIIEVSHACGRSAHPAPALSCADLVAALYYGFMDVDPKNPEKEDRDRFVLSKGHACPVLYSVLAEKGYFPKEYFSTLRHLDSKLQGHPVYGKTPGVDMTSGSLGNGLGIGLGMAYYLKNTGKKSKVFVMLGDGEMNEGTLWEAINVAPALKADNLIAIVDQNYFQSCGSTEDICPMNNMAERWRSFGWNVLEVNGHDMEEIVSKLDMAVNHHGTPTVIVAQTVKGKGVSFMEHDNSWHQKVISDEQYETAMKELEEA</sequence>